<dbReference type="Pfam" id="PF03135">
    <property type="entry name" value="CagE_TrbE_VirB"/>
    <property type="match status" value="1"/>
</dbReference>
<dbReference type="InterPro" id="IPR018145">
    <property type="entry name" value="CagE_TrbE_VirB_cntrl_dom"/>
</dbReference>
<protein>
    <submittedName>
        <fullName evidence="3">Transporter</fullName>
    </submittedName>
</protein>
<proteinExistence type="inferred from homology"/>
<dbReference type="AlphaFoldDB" id="A0A2N7VEM4"/>
<keyword evidence="4" id="KW-1185">Reference proteome</keyword>
<dbReference type="PANTHER" id="PTHR30121">
    <property type="entry name" value="UNCHARACTERIZED PROTEIN YJGR-RELATED"/>
    <property type="match status" value="1"/>
</dbReference>
<dbReference type="RefSeq" id="WP_102648450.1">
    <property type="nucleotide sequence ID" value="NZ_PNYA01000030.1"/>
</dbReference>
<dbReference type="PANTHER" id="PTHR30121:SF6">
    <property type="entry name" value="SLR6007 PROTEIN"/>
    <property type="match status" value="1"/>
</dbReference>
<evidence type="ECO:0000313" key="4">
    <source>
        <dbReference type="Proteomes" id="UP000235616"/>
    </source>
</evidence>
<dbReference type="GO" id="GO:0005524">
    <property type="term" value="F:ATP binding"/>
    <property type="evidence" value="ECO:0007669"/>
    <property type="project" value="InterPro"/>
</dbReference>
<accession>A0A2N7VEM4</accession>
<gene>
    <name evidence="3" type="ORF">C0Z18_26725</name>
</gene>
<dbReference type="Proteomes" id="UP000235616">
    <property type="component" value="Unassembled WGS sequence"/>
</dbReference>
<evidence type="ECO:0000313" key="3">
    <source>
        <dbReference type="EMBL" id="PMS15611.1"/>
    </source>
</evidence>
<organism evidence="3 4">
    <name type="scientific">Trinickia dabaoshanensis</name>
    <dbReference type="NCBI Taxonomy" id="564714"/>
    <lineage>
        <taxon>Bacteria</taxon>
        <taxon>Pseudomonadati</taxon>
        <taxon>Pseudomonadota</taxon>
        <taxon>Betaproteobacteria</taxon>
        <taxon>Burkholderiales</taxon>
        <taxon>Burkholderiaceae</taxon>
        <taxon>Trinickia</taxon>
    </lineage>
</organism>
<comment type="similarity">
    <text evidence="1">Belongs to the TrbE/VirB4 family.</text>
</comment>
<dbReference type="EMBL" id="PNYA01000030">
    <property type="protein sequence ID" value="PMS15611.1"/>
    <property type="molecule type" value="Genomic_DNA"/>
</dbReference>
<sequence>MIFSDLINLPAIEDYLPAIGRPVSRRVTSFGDDGATLTVRLMGVPFESVNRREIEIRYDALNRFFAAMAKEKGNRLALWTSFRHRKIEFGQTYEFRSSFMRGYSAKYLAQFRDQDYFESLFHLTAVLRGDDLRETVKELEELGDAILKTLAGYDPEPLGVFIRNSVLFSEPFQFIAELINGVDEPIPVTQVTGRELIGSSWLHFHYDTVEIRTNDRTRFASCYDLKDYPKAGWGQLNELLKLPVEFTLTQSFGCLTTSEALKAIEDKENELLSAQDRATHQLGELKDAKAFIAGGDLAFGDYHGALVVYGETPERAIANGTTVTSKSLNECGLRWVKATASMPFTYMSQVPGYRYKPRPMPKSTRNLASTFTMHNYSTGKAKGNPIGDGSALLPLKTVAKSLYNMNLHASRRDEDNTGEKIAGHTLLLGATGTGKTVLQLTLLGFLERFDPKIFALDLDRGMQIFIEELGGLYFPLVAGEPTGIAPFALPDTTRNREHVYDLVGVCGRDEYGRLSSQEMAQIKHAVDTVFAIERIEDRVFSRLLESIPDQGGNSLATRLSHWCYSRGGRFAWALDNVPNRMIDVAKQRRIGFDVTDFLKKDYPPTEPVLGHLLYLKDQMQAHGGLLATIVEEFWLPASYPTTAGMILKTLKTGRKAEEFMVLVSQSPEDAINSPVFAAIRDQTATKIYLPNPEASRESYQKLNLTDRELDKLLALEKESRTFLIKQSNQSAFATLDLHGFSDEIAVLSGSLDNVAIWEEVKREAGSDPERRMALFQARRKGRKNKKAVPTREAMA</sequence>
<dbReference type="InterPro" id="IPR027417">
    <property type="entry name" value="P-loop_NTPase"/>
</dbReference>
<dbReference type="InterPro" id="IPR051162">
    <property type="entry name" value="T4SS_component"/>
</dbReference>
<name>A0A2N7VEM4_9BURK</name>
<dbReference type="SUPFAM" id="SSF52540">
    <property type="entry name" value="P-loop containing nucleoside triphosphate hydrolases"/>
    <property type="match status" value="1"/>
</dbReference>
<evidence type="ECO:0000256" key="1">
    <source>
        <dbReference type="ARBA" id="ARBA00006512"/>
    </source>
</evidence>
<comment type="caution">
    <text evidence="3">The sequence shown here is derived from an EMBL/GenBank/DDBJ whole genome shotgun (WGS) entry which is preliminary data.</text>
</comment>
<dbReference type="Gene3D" id="3.40.50.300">
    <property type="entry name" value="P-loop containing nucleotide triphosphate hydrolases"/>
    <property type="match status" value="1"/>
</dbReference>
<evidence type="ECO:0000259" key="2">
    <source>
        <dbReference type="Pfam" id="PF03135"/>
    </source>
</evidence>
<reference evidence="3 4" key="1">
    <citation type="submission" date="2018-01" db="EMBL/GenBank/DDBJ databases">
        <title>Whole genome analyses suggest that Burkholderia sensu lato contains two further novel genera in the rhizoxinica-symbiotica group Mycetohabitans gen. nov., and Trinickia gen. nov.: implications for the evolution of diazotrophy and nodulation in the Burkholderiaceae.</title>
        <authorList>
            <person name="Estrada-de los Santos P."/>
            <person name="Palmer M."/>
            <person name="Chavez-Ramirez B."/>
            <person name="Beukes C."/>
            <person name="Steenkamp E.T."/>
            <person name="Hirsch A.M."/>
            <person name="Manyaka P."/>
            <person name="Maluk M."/>
            <person name="Lafos M."/>
            <person name="Crook M."/>
            <person name="Gross E."/>
            <person name="Simon M.F."/>
            <person name="Bueno dos Reis Junior F."/>
            <person name="Poole P.S."/>
            <person name="Venter S.N."/>
            <person name="James E.K."/>
        </authorList>
    </citation>
    <scope>NUCLEOTIDE SEQUENCE [LARGE SCALE GENOMIC DNA]</scope>
    <source>
        <strain evidence="3 4">GIMN1.004</strain>
    </source>
</reference>
<dbReference type="OrthoDB" id="9816422at2"/>
<feature type="domain" description="CagE TrbE VirB component of type IV transporter system central" evidence="2">
    <location>
        <begin position="158"/>
        <end position="353"/>
    </location>
</feature>